<dbReference type="InterPro" id="IPR001845">
    <property type="entry name" value="HTH_ArsR_DNA-bd_dom"/>
</dbReference>
<feature type="non-terminal residue" evidence="2">
    <location>
        <position position="65"/>
    </location>
</feature>
<feature type="domain" description="HTH arsR-type" evidence="1">
    <location>
        <begin position="26"/>
        <end position="60"/>
    </location>
</feature>
<gene>
    <name evidence="2" type="ORF">S12H4_06062</name>
</gene>
<dbReference type="GO" id="GO:0003700">
    <property type="term" value="F:DNA-binding transcription factor activity"/>
    <property type="evidence" value="ECO:0007669"/>
    <property type="project" value="InterPro"/>
</dbReference>
<dbReference type="AlphaFoldDB" id="X1SHD9"/>
<dbReference type="EMBL" id="BARW01002081">
    <property type="protein sequence ID" value="GAI67184.1"/>
    <property type="molecule type" value="Genomic_DNA"/>
</dbReference>
<dbReference type="SUPFAM" id="SSF46785">
    <property type="entry name" value="Winged helix' DNA-binding domain"/>
    <property type="match status" value="1"/>
</dbReference>
<protein>
    <recommendedName>
        <fullName evidence="1">HTH arsR-type domain-containing protein</fullName>
    </recommendedName>
</protein>
<evidence type="ECO:0000259" key="1">
    <source>
        <dbReference type="Pfam" id="PF01022"/>
    </source>
</evidence>
<dbReference type="Pfam" id="PF01022">
    <property type="entry name" value="HTH_5"/>
    <property type="match status" value="1"/>
</dbReference>
<comment type="caution">
    <text evidence="2">The sequence shown here is derived from an EMBL/GenBank/DDBJ whole genome shotgun (WGS) entry which is preliminary data.</text>
</comment>
<dbReference type="InterPro" id="IPR036390">
    <property type="entry name" value="WH_DNA-bd_sf"/>
</dbReference>
<evidence type="ECO:0000313" key="2">
    <source>
        <dbReference type="EMBL" id="GAI67184.1"/>
    </source>
</evidence>
<accession>X1SHD9</accession>
<reference evidence="2" key="1">
    <citation type="journal article" date="2014" name="Front. Microbiol.">
        <title>High frequency of phylogenetically diverse reductive dehalogenase-homologous genes in deep subseafloor sedimentary metagenomes.</title>
        <authorList>
            <person name="Kawai M."/>
            <person name="Futagami T."/>
            <person name="Toyoda A."/>
            <person name="Takaki Y."/>
            <person name="Nishi S."/>
            <person name="Hori S."/>
            <person name="Arai W."/>
            <person name="Tsubouchi T."/>
            <person name="Morono Y."/>
            <person name="Uchiyama I."/>
            <person name="Ito T."/>
            <person name="Fujiyama A."/>
            <person name="Inagaki F."/>
            <person name="Takami H."/>
        </authorList>
    </citation>
    <scope>NUCLEOTIDE SEQUENCE</scope>
    <source>
        <strain evidence="2">Expedition CK06-06</strain>
    </source>
</reference>
<name>X1SHD9_9ZZZZ</name>
<proteinExistence type="predicted"/>
<sequence length="65" mass="7639">MSKFSLPKEVKVKVLSEVKKINRYDLRILYLLKNLGSQRFTDLIECAGLSRSTVSKYLKITKRKY</sequence>
<organism evidence="2">
    <name type="scientific">marine sediment metagenome</name>
    <dbReference type="NCBI Taxonomy" id="412755"/>
    <lineage>
        <taxon>unclassified sequences</taxon>
        <taxon>metagenomes</taxon>
        <taxon>ecological metagenomes</taxon>
    </lineage>
</organism>